<accession>A0A839RTT3</accession>
<dbReference type="AlphaFoldDB" id="A0A839RTT3"/>
<dbReference type="RefSeq" id="WP_064438358.1">
    <property type="nucleotide sequence ID" value="NZ_BDDI01000001.1"/>
</dbReference>
<keyword evidence="1" id="KW-1133">Transmembrane helix</keyword>
<protein>
    <submittedName>
        <fullName evidence="3">Uncharacterized protein</fullName>
    </submittedName>
</protein>
<evidence type="ECO:0000256" key="2">
    <source>
        <dbReference type="SAM" id="SignalP"/>
    </source>
</evidence>
<keyword evidence="4" id="KW-1185">Reference proteome</keyword>
<dbReference type="EMBL" id="JACHWS010000004">
    <property type="protein sequence ID" value="MBB3039628.1"/>
    <property type="molecule type" value="Genomic_DNA"/>
</dbReference>
<sequence length="172" mass="16867">MSRRRSVQRLRGLFAGSSTAAIALAAHAAAGGGAPSLSAALLVVLACAALGAAATVPRSPSRAGLFGVLAVGQIVTHSVVALGSVHGASDGHHGAAMVAAHIIAIGAGATLIHSAERGCAAVSSTVQRLISLIVMMPVRAEAALAVRSGPVPPRVRRSLVCVSGGGTRGPPR</sequence>
<keyword evidence="1" id="KW-0472">Membrane</keyword>
<feature type="transmembrane region" description="Helical" evidence="1">
    <location>
        <begin position="94"/>
        <end position="112"/>
    </location>
</feature>
<gene>
    <name evidence="3" type="ORF">FHU29_004116</name>
</gene>
<name>A0A839RTT3_9ACTN</name>
<keyword evidence="1" id="KW-0812">Transmembrane</keyword>
<evidence type="ECO:0000313" key="4">
    <source>
        <dbReference type="Proteomes" id="UP000567922"/>
    </source>
</evidence>
<evidence type="ECO:0000313" key="3">
    <source>
        <dbReference type="EMBL" id="MBB3039628.1"/>
    </source>
</evidence>
<organism evidence="3 4">
    <name type="scientific">Hoyosella altamirensis</name>
    <dbReference type="NCBI Taxonomy" id="616997"/>
    <lineage>
        <taxon>Bacteria</taxon>
        <taxon>Bacillati</taxon>
        <taxon>Actinomycetota</taxon>
        <taxon>Actinomycetes</taxon>
        <taxon>Mycobacteriales</taxon>
        <taxon>Hoyosellaceae</taxon>
        <taxon>Hoyosella</taxon>
    </lineage>
</organism>
<feature type="chain" id="PRO_5039497123" evidence="2">
    <location>
        <begin position="29"/>
        <end position="172"/>
    </location>
</feature>
<feature type="transmembrane region" description="Helical" evidence="1">
    <location>
        <begin position="63"/>
        <end position="82"/>
    </location>
</feature>
<dbReference type="OrthoDB" id="9887008at2"/>
<feature type="transmembrane region" description="Helical" evidence="1">
    <location>
        <begin position="38"/>
        <end position="56"/>
    </location>
</feature>
<feature type="signal peptide" evidence="2">
    <location>
        <begin position="1"/>
        <end position="28"/>
    </location>
</feature>
<proteinExistence type="predicted"/>
<comment type="caution">
    <text evidence="3">The sequence shown here is derived from an EMBL/GenBank/DDBJ whole genome shotgun (WGS) entry which is preliminary data.</text>
</comment>
<keyword evidence="2" id="KW-0732">Signal</keyword>
<evidence type="ECO:0000256" key="1">
    <source>
        <dbReference type="SAM" id="Phobius"/>
    </source>
</evidence>
<dbReference type="Proteomes" id="UP000567922">
    <property type="component" value="Unassembled WGS sequence"/>
</dbReference>
<reference evidence="3 4" key="1">
    <citation type="submission" date="2020-08" db="EMBL/GenBank/DDBJ databases">
        <title>Sequencing the genomes of 1000 actinobacteria strains.</title>
        <authorList>
            <person name="Klenk H.-P."/>
        </authorList>
    </citation>
    <scope>NUCLEOTIDE SEQUENCE [LARGE SCALE GENOMIC DNA]</scope>
    <source>
        <strain evidence="3 4">DSM 45258</strain>
    </source>
</reference>